<dbReference type="NCBIfam" id="NF041260">
    <property type="entry name" value="actino_IHF"/>
    <property type="match status" value="1"/>
</dbReference>
<organism evidence="2 3">
    <name type="scientific">Raoultibacter timonensis</name>
    <dbReference type="NCBI Taxonomy" id="1907662"/>
    <lineage>
        <taxon>Bacteria</taxon>
        <taxon>Bacillati</taxon>
        <taxon>Actinomycetota</taxon>
        <taxon>Coriobacteriia</taxon>
        <taxon>Eggerthellales</taxon>
        <taxon>Eggerthellaceae</taxon>
        <taxon>Raoultibacter</taxon>
    </lineage>
</organism>
<dbReference type="EMBL" id="AP025564">
    <property type="protein sequence ID" value="BDE94873.1"/>
    <property type="molecule type" value="Genomic_DNA"/>
</dbReference>
<dbReference type="RefSeq" id="WP_244411398.1">
    <property type="nucleotide sequence ID" value="NZ_AP025564.1"/>
</dbReference>
<name>A0ABM7WF72_9ACTN</name>
<keyword evidence="3" id="KW-1185">Reference proteome</keyword>
<dbReference type="SUPFAM" id="SSF46946">
    <property type="entry name" value="S13-like H2TH domain"/>
    <property type="match status" value="1"/>
</dbReference>
<dbReference type="Proteomes" id="UP001320544">
    <property type="component" value="Chromosome"/>
</dbReference>
<accession>A0ABM7WF72</accession>
<sequence length="105" mass="12008">MSGVPNITDEERRRALRVAVEKRRERAQFKALVKSGEIDRAAALSDRRATDIKVEELLKSMPRIGKKNAKCIMALCEIAPNRRVRGLGRRQRERLSDAVAHWDSK</sequence>
<dbReference type="Pfam" id="PF22525">
    <property type="entry name" value="H2TH_5"/>
    <property type="match status" value="1"/>
</dbReference>
<proteinExistence type="predicted"/>
<feature type="domain" description="Integration host factor-like helix-two turn-helix" evidence="1">
    <location>
        <begin position="46"/>
        <end position="96"/>
    </location>
</feature>
<evidence type="ECO:0000313" key="3">
    <source>
        <dbReference type="Proteomes" id="UP001320544"/>
    </source>
</evidence>
<dbReference type="Gene3D" id="1.10.8.50">
    <property type="match status" value="1"/>
</dbReference>
<protein>
    <recommendedName>
        <fullName evidence="1">Integration host factor-like helix-two turn-helix domain-containing protein</fullName>
    </recommendedName>
</protein>
<dbReference type="InterPro" id="IPR047806">
    <property type="entry name" value="IHF_actinobact"/>
</dbReference>
<gene>
    <name evidence="2" type="ORF">CE91St30_02060</name>
</gene>
<evidence type="ECO:0000259" key="1">
    <source>
        <dbReference type="Pfam" id="PF22525"/>
    </source>
</evidence>
<reference evidence="2 3" key="1">
    <citation type="submission" date="2022-01" db="EMBL/GenBank/DDBJ databases">
        <title>Novel bile acid biosynthetic pathways are enriched in the microbiome of centenarians.</title>
        <authorList>
            <person name="Sato Y."/>
            <person name="Atarashi K."/>
            <person name="Plichta R.D."/>
            <person name="Arai Y."/>
            <person name="Sasajima S."/>
            <person name="Kearney M.S."/>
            <person name="Suda W."/>
            <person name="Takeshita K."/>
            <person name="Sasaki T."/>
            <person name="Okamoto S."/>
            <person name="Skelly N.A."/>
            <person name="Okamura Y."/>
            <person name="Vlamakis H."/>
            <person name="Li Y."/>
            <person name="Tanoue T."/>
            <person name="Takei H."/>
            <person name="Nittono H."/>
            <person name="Narushima S."/>
            <person name="Irie J."/>
            <person name="Itoh H."/>
            <person name="Moriya K."/>
            <person name="Sugiura Y."/>
            <person name="Suematsu M."/>
            <person name="Moritoki N."/>
            <person name="Shibata S."/>
            <person name="Littman R.D."/>
            <person name="Fischbach A.M."/>
            <person name="Uwamino Y."/>
            <person name="Inoue T."/>
            <person name="Honda A."/>
            <person name="Hattori M."/>
            <person name="Murai T."/>
            <person name="Xavier J.R."/>
            <person name="Hirose N."/>
            <person name="Honda K."/>
        </authorList>
    </citation>
    <scope>NUCLEOTIDE SEQUENCE [LARGE SCALE GENOMIC DNA]</scope>
    <source>
        <strain evidence="2 3">CE91-St30</strain>
    </source>
</reference>
<evidence type="ECO:0000313" key="2">
    <source>
        <dbReference type="EMBL" id="BDE94873.1"/>
    </source>
</evidence>
<dbReference type="InterPro" id="IPR055201">
    <property type="entry name" value="IHF-like_H2TH"/>
</dbReference>
<dbReference type="InterPro" id="IPR010979">
    <property type="entry name" value="Ribosomal_uS13-like_H2TH"/>
</dbReference>